<proteinExistence type="predicted"/>
<gene>
    <name evidence="2" type="ORF">NCTC10418_06829</name>
</gene>
<evidence type="ECO:0000313" key="2">
    <source>
        <dbReference type="EMBL" id="STE89107.1"/>
    </source>
</evidence>
<name>A0A376L3T2_ECOLX</name>
<protein>
    <submittedName>
        <fullName evidence="2">Uncharacterized protein</fullName>
    </submittedName>
</protein>
<dbReference type="AlphaFoldDB" id="A0A376L3T2"/>
<organism evidence="2 3">
    <name type="scientific">Escherichia coli</name>
    <dbReference type="NCBI Taxonomy" id="562"/>
    <lineage>
        <taxon>Bacteria</taxon>
        <taxon>Pseudomonadati</taxon>
        <taxon>Pseudomonadota</taxon>
        <taxon>Gammaproteobacteria</taxon>
        <taxon>Enterobacterales</taxon>
        <taxon>Enterobacteriaceae</taxon>
        <taxon>Escherichia</taxon>
    </lineage>
</organism>
<dbReference type="Proteomes" id="UP000255460">
    <property type="component" value="Unassembled WGS sequence"/>
</dbReference>
<accession>A0A376L3T2</accession>
<keyword evidence="1" id="KW-0812">Transmembrane</keyword>
<feature type="transmembrane region" description="Helical" evidence="1">
    <location>
        <begin position="15"/>
        <end position="33"/>
    </location>
</feature>
<evidence type="ECO:0000313" key="3">
    <source>
        <dbReference type="Proteomes" id="UP000255460"/>
    </source>
</evidence>
<dbReference type="EMBL" id="UFZQ01000001">
    <property type="protein sequence ID" value="STE89107.1"/>
    <property type="molecule type" value="Genomic_DNA"/>
</dbReference>
<sequence length="49" mass="5872">MKITDMAKDGLEITLLYLSCFYGIYIVIPLRYGTFCYRLVITREYLLWV</sequence>
<keyword evidence="1" id="KW-0472">Membrane</keyword>
<keyword evidence="1" id="KW-1133">Transmembrane helix</keyword>
<reference evidence="2 3" key="1">
    <citation type="submission" date="2018-06" db="EMBL/GenBank/DDBJ databases">
        <authorList>
            <consortium name="Pathogen Informatics"/>
            <person name="Doyle S."/>
        </authorList>
    </citation>
    <scope>NUCLEOTIDE SEQUENCE [LARGE SCALE GENOMIC DNA]</scope>
    <source>
        <strain evidence="2 3">NCTC10418</strain>
    </source>
</reference>
<evidence type="ECO:0000256" key="1">
    <source>
        <dbReference type="SAM" id="Phobius"/>
    </source>
</evidence>